<dbReference type="InterPro" id="IPR048671">
    <property type="entry name" value="RecQ-1-like_HTH"/>
</dbReference>
<dbReference type="RefSeq" id="WP_076504322.1">
    <property type="nucleotide sequence ID" value="NZ_FTNY01000001.1"/>
</dbReference>
<evidence type="ECO:0000256" key="13">
    <source>
        <dbReference type="ARBA" id="ARBA00023204"/>
    </source>
</evidence>
<evidence type="ECO:0000256" key="12">
    <source>
        <dbReference type="ARBA" id="ARBA00023172"/>
    </source>
</evidence>
<dbReference type="GO" id="GO:0003677">
    <property type="term" value="F:DNA binding"/>
    <property type="evidence" value="ECO:0007669"/>
    <property type="project" value="UniProtKB-KW"/>
</dbReference>
<evidence type="ECO:0000256" key="4">
    <source>
        <dbReference type="ARBA" id="ARBA00022723"/>
    </source>
</evidence>
<feature type="domain" description="Helicase ATP-binding" evidence="18">
    <location>
        <begin position="29"/>
        <end position="200"/>
    </location>
</feature>
<evidence type="ECO:0000256" key="3">
    <source>
        <dbReference type="ARBA" id="ARBA00005446"/>
    </source>
</evidence>
<organism evidence="20 21">
    <name type="scientific">Chryseobacterium shigense</name>
    <dbReference type="NCBI Taxonomy" id="297244"/>
    <lineage>
        <taxon>Bacteria</taxon>
        <taxon>Pseudomonadati</taxon>
        <taxon>Bacteroidota</taxon>
        <taxon>Flavobacteriia</taxon>
        <taxon>Flavobacteriales</taxon>
        <taxon>Weeksellaceae</taxon>
        <taxon>Chryseobacterium group</taxon>
        <taxon>Chryseobacterium</taxon>
    </lineage>
</organism>
<dbReference type="EMBL" id="FTNY01000001">
    <property type="protein sequence ID" value="SIS29377.1"/>
    <property type="molecule type" value="Genomic_DNA"/>
</dbReference>
<evidence type="ECO:0000256" key="1">
    <source>
        <dbReference type="ARBA" id="ARBA00001946"/>
    </source>
</evidence>
<dbReference type="Gene3D" id="1.10.150.80">
    <property type="entry name" value="HRDC domain"/>
    <property type="match status" value="1"/>
</dbReference>
<dbReference type="InterPro" id="IPR036390">
    <property type="entry name" value="WH_DNA-bd_sf"/>
</dbReference>
<dbReference type="InterPro" id="IPR006293">
    <property type="entry name" value="DNA_helicase_ATP-dep_RecQ_bac"/>
</dbReference>
<keyword evidence="5" id="KW-0547">Nucleotide-binding</keyword>
<comment type="similarity">
    <text evidence="3">Belongs to the helicase family. RecQ subfamily.</text>
</comment>
<dbReference type="GO" id="GO:0005737">
    <property type="term" value="C:cytoplasm"/>
    <property type="evidence" value="ECO:0007669"/>
    <property type="project" value="TreeGrafter"/>
</dbReference>
<dbReference type="InterPro" id="IPR010997">
    <property type="entry name" value="HRDC-like_sf"/>
</dbReference>
<evidence type="ECO:0000256" key="8">
    <source>
        <dbReference type="ARBA" id="ARBA00022806"/>
    </source>
</evidence>
<dbReference type="Pfam" id="PF21220">
    <property type="entry name" value="RecQ-1-like_HTH"/>
    <property type="match status" value="1"/>
</dbReference>
<evidence type="ECO:0000259" key="19">
    <source>
        <dbReference type="PROSITE" id="PS51194"/>
    </source>
</evidence>
<evidence type="ECO:0000256" key="2">
    <source>
        <dbReference type="ARBA" id="ARBA00001947"/>
    </source>
</evidence>
<dbReference type="SMART" id="SM00956">
    <property type="entry name" value="RQC"/>
    <property type="match status" value="1"/>
</dbReference>
<dbReference type="CDD" id="cd18794">
    <property type="entry name" value="SF2_C_RecQ"/>
    <property type="match status" value="1"/>
</dbReference>
<dbReference type="Proteomes" id="UP000186373">
    <property type="component" value="Unassembled WGS sequence"/>
</dbReference>
<dbReference type="InterPro" id="IPR014001">
    <property type="entry name" value="Helicase_ATP-bd"/>
</dbReference>
<keyword evidence="8 20" id="KW-0347">Helicase</keyword>
<dbReference type="SMART" id="SM00487">
    <property type="entry name" value="DEXDc"/>
    <property type="match status" value="1"/>
</dbReference>
<keyword evidence="11" id="KW-0238">DNA-binding</keyword>
<accession>A0A1N7HX02</accession>
<keyword evidence="13" id="KW-0234">DNA repair</keyword>
<dbReference type="InterPro" id="IPR004589">
    <property type="entry name" value="DNA_helicase_ATP-dep_RecQ"/>
</dbReference>
<dbReference type="Pfam" id="PF00270">
    <property type="entry name" value="DEAD"/>
    <property type="match status" value="1"/>
</dbReference>
<dbReference type="InterPro" id="IPR036388">
    <property type="entry name" value="WH-like_DNA-bd_sf"/>
</dbReference>
<dbReference type="Gene3D" id="1.10.10.10">
    <property type="entry name" value="Winged helix-like DNA-binding domain superfamily/Winged helix DNA-binding domain"/>
    <property type="match status" value="1"/>
</dbReference>
<evidence type="ECO:0000256" key="14">
    <source>
        <dbReference type="ARBA" id="ARBA00023235"/>
    </source>
</evidence>
<dbReference type="GO" id="GO:0005524">
    <property type="term" value="F:ATP binding"/>
    <property type="evidence" value="ECO:0007669"/>
    <property type="project" value="UniProtKB-KW"/>
</dbReference>
<dbReference type="GO" id="GO:0006260">
    <property type="term" value="P:DNA replication"/>
    <property type="evidence" value="ECO:0007669"/>
    <property type="project" value="InterPro"/>
</dbReference>
<keyword evidence="4" id="KW-0479">Metal-binding</keyword>
<protein>
    <recommendedName>
        <fullName evidence="16">DNA helicase RecQ</fullName>
        <ecNumber evidence="16">5.6.2.4</ecNumber>
    </recommendedName>
</protein>
<dbReference type="Pfam" id="PF00570">
    <property type="entry name" value="HRDC"/>
    <property type="match status" value="1"/>
</dbReference>
<evidence type="ECO:0000256" key="16">
    <source>
        <dbReference type="NCBIfam" id="TIGR01389"/>
    </source>
</evidence>
<dbReference type="SUPFAM" id="SSF46785">
    <property type="entry name" value="Winged helix' DNA-binding domain"/>
    <property type="match status" value="1"/>
</dbReference>
<dbReference type="Gene3D" id="3.40.50.300">
    <property type="entry name" value="P-loop containing nucleotide triphosphate hydrolases"/>
    <property type="match status" value="2"/>
</dbReference>
<keyword evidence="21" id="KW-1185">Reference proteome</keyword>
<dbReference type="PROSITE" id="PS50967">
    <property type="entry name" value="HRDC"/>
    <property type="match status" value="1"/>
</dbReference>
<evidence type="ECO:0000256" key="7">
    <source>
        <dbReference type="ARBA" id="ARBA00022801"/>
    </source>
</evidence>
<gene>
    <name evidence="20" type="ORF">SAMN05421639_101445</name>
</gene>
<name>A0A1N7HX02_9FLAO</name>
<evidence type="ECO:0000256" key="10">
    <source>
        <dbReference type="ARBA" id="ARBA00022840"/>
    </source>
</evidence>
<dbReference type="Pfam" id="PF16124">
    <property type="entry name" value="RecQ_Zn_bind"/>
    <property type="match status" value="1"/>
</dbReference>
<dbReference type="CDD" id="cd17920">
    <property type="entry name" value="DEXHc_RecQ"/>
    <property type="match status" value="1"/>
</dbReference>
<dbReference type="GO" id="GO:0006281">
    <property type="term" value="P:DNA repair"/>
    <property type="evidence" value="ECO:0007669"/>
    <property type="project" value="UniProtKB-KW"/>
</dbReference>
<evidence type="ECO:0000313" key="21">
    <source>
        <dbReference type="Proteomes" id="UP000186373"/>
    </source>
</evidence>
<evidence type="ECO:0000313" key="20">
    <source>
        <dbReference type="EMBL" id="SIS29377.1"/>
    </source>
</evidence>
<dbReference type="GO" id="GO:0006310">
    <property type="term" value="P:DNA recombination"/>
    <property type="evidence" value="ECO:0007669"/>
    <property type="project" value="UniProtKB-UniRule"/>
</dbReference>
<dbReference type="EC" id="5.6.2.4" evidence="16"/>
<dbReference type="PROSITE" id="PS51192">
    <property type="entry name" value="HELICASE_ATP_BIND_1"/>
    <property type="match status" value="1"/>
</dbReference>
<dbReference type="GO" id="GO:0009378">
    <property type="term" value="F:four-way junction helicase activity"/>
    <property type="evidence" value="ECO:0007669"/>
    <property type="project" value="TreeGrafter"/>
</dbReference>
<dbReference type="SMART" id="SM00490">
    <property type="entry name" value="HELICc"/>
    <property type="match status" value="1"/>
</dbReference>
<dbReference type="GO" id="GO:0043138">
    <property type="term" value="F:3'-5' DNA helicase activity"/>
    <property type="evidence" value="ECO:0007669"/>
    <property type="project" value="UniProtKB-EC"/>
</dbReference>
<evidence type="ECO:0000256" key="15">
    <source>
        <dbReference type="ARBA" id="ARBA00034617"/>
    </source>
</evidence>
<keyword evidence="7" id="KW-0378">Hydrolase</keyword>
<dbReference type="PROSITE" id="PS51194">
    <property type="entry name" value="HELICASE_CTER"/>
    <property type="match status" value="1"/>
</dbReference>
<dbReference type="SUPFAM" id="SSF47819">
    <property type="entry name" value="HRDC-like"/>
    <property type="match status" value="1"/>
</dbReference>
<evidence type="ECO:0000259" key="18">
    <source>
        <dbReference type="PROSITE" id="PS51192"/>
    </source>
</evidence>
<feature type="domain" description="HRDC" evidence="17">
    <location>
        <begin position="537"/>
        <end position="617"/>
    </location>
</feature>
<dbReference type="InterPro" id="IPR018982">
    <property type="entry name" value="RQC_domain"/>
</dbReference>
<keyword evidence="10" id="KW-0067">ATP-binding</keyword>
<dbReference type="OrthoDB" id="9763310at2"/>
<evidence type="ECO:0000256" key="11">
    <source>
        <dbReference type="ARBA" id="ARBA00023125"/>
    </source>
</evidence>
<dbReference type="SUPFAM" id="SSF52540">
    <property type="entry name" value="P-loop containing nucleoside triphosphate hydrolases"/>
    <property type="match status" value="1"/>
</dbReference>
<comment type="cofactor">
    <cofactor evidence="1">
        <name>Mg(2+)</name>
        <dbReference type="ChEBI" id="CHEBI:18420"/>
    </cofactor>
</comment>
<dbReference type="NCBIfam" id="TIGR00614">
    <property type="entry name" value="recQ_fam"/>
    <property type="match status" value="1"/>
</dbReference>
<dbReference type="Gene3D" id="1.10.10.1390">
    <property type="entry name" value="ATP-dependent DNA helicase RecQ"/>
    <property type="match status" value="1"/>
</dbReference>
<comment type="catalytic activity">
    <reaction evidence="15">
        <text>Couples ATP hydrolysis with the unwinding of duplex DNA by translocating in the 3'-5' direction.</text>
        <dbReference type="EC" id="5.6.2.4"/>
    </reaction>
</comment>
<dbReference type="InterPro" id="IPR044876">
    <property type="entry name" value="HRDC_dom_sf"/>
</dbReference>
<dbReference type="AlphaFoldDB" id="A0A1N7HX02"/>
<comment type="cofactor">
    <cofactor evidence="2">
        <name>Zn(2+)</name>
        <dbReference type="ChEBI" id="CHEBI:29105"/>
    </cofactor>
</comment>
<dbReference type="GO" id="GO:0043590">
    <property type="term" value="C:bacterial nucleoid"/>
    <property type="evidence" value="ECO:0007669"/>
    <property type="project" value="TreeGrafter"/>
</dbReference>
<dbReference type="GO" id="GO:0016787">
    <property type="term" value="F:hydrolase activity"/>
    <property type="evidence" value="ECO:0007669"/>
    <property type="project" value="UniProtKB-KW"/>
</dbReference>
<keyword evidence="6" id="KW-0227">DNA damage</keyword>
<dbReference type="InterPro" id="IPR027417">
    <property type="entry name" value="P-loop_NTPase"/>
</dbReference>
<proteinExistence type="inferred from homology"/>
<dbReference type="FunFam" id="3.40.50.300:FF:001051">
    <property type="entry name" value="ATP-dependent DNA helicase RecQ"/>
    <property type="match status" value="1"/>
</dbReference>
<feature type="domain" description="Helicase C-terminal" evidence="19">
    <location>
        <begin position="220"/>
        <end position="366"/>
    </location>
</feature>
<evidence type="ECO:0000256" key="9">
    <source>
        <dbReference type="ARBA" id="ARBA00022833"/>
    </source>
</evidence>
<dbReference type="FunFam" id="3.40.50.300:FF:000156">
    <property type="entry name" value="ATP-dependent DNA helicase recQ"/>
    <property type="match status" value="1"/>
</dbReference>
<evidence type="ECO:0000259" key="17">
    <source>
        <dbReference type="PROSITE" id="PS50967"/>
    </source>
</evidence>
<evidence type="ECO:0000256" key="5">
    <source>
        <dbReference type="ARBA" id="ARBA00022741"/>
    </source>
</evidence>
<keyword evidence="12" id="KW-0233">DNA recombination</keyword>
<evidence type="ECO:0000256" key="6">
    <source>
        <dbReference type="ARBA" id="ARBA00022763"/>
    </source>
</evidence>
<reference evidence="21" key="1">
    <citation type="submission" date="2017-01" db="EMBL/GenBank/DDBJ databases">
        <authorList>
            <person name="Varghese N."/>
            <person name="Submissions S."/>
        </authorList>
    </citation>
    <scope>NUCLEOTIDE SEQUENCE [LARGE SCALE GENOMIC DNA]</scope>
    <source>
        <strain evidence="21">DSM 17126</strain>
    </source>
</reference>
<dbReference type="SMART" id="SM00341">
    <property type="entry name" value="HRDC"/>
    <property type="match status" value="1"/>
</dbReference>
<dbReference type="GO" id="GO:0030894">
    <property type="term" value="C:replisome"/>
    <property type="evidence" value="ECO:0007669"/>
    <property type="project" value="TreeGrafter"/>
</dbReference>
<dbReference type="Pfam" id="PF00271">
    <property type="entry name" value="Helicase_C"/>
    <property type="match status" value="1"/>
</dbReference>
<dbReference type="InterPro" id="IPR001650">
    <property type="entry name" value="Helicase_C-like"/>
</dbReference>
<keyword evidence="9" id="KW-0862">Zinc</keyword>
<dbReference type="GO" id="GO:0009432">
    <property type="term" value="P:SOS response"/>
    <property type="evidence" value="ECO:0007669"/>
    <property type="project" value="UniProtKB-UniRule"/>
</dbReference>
<dbReference type="InterPro" id="IPR032284">
    <property type="entry name" value="RecQ_Zn-bd"/>
</dbReference>
<dbReference type="NCBIfam" id="TIGR01389">
    <property type="entry name" value="recQ"/>
    <property type="match status" value="1"/>
</dbReference>
<dbReference type="InterPro" id="IPR011545">
    <property type="entry name" value="DEAD/DEAH_box_helicase_dom"/>
</dbReference>
<dbReference type="GO" id="GO:0046872">
    <property type="term" value="F:metal ion binding"/>
    <property type="evidence" value="ECO:0007669"/>
    <property type="project" value="UniProtKB-KW"/>
</dbReference>
<dbReference type="Pfam" id="PF09382">
    <property type="entry name" value="RQC"/>
    <property type="match status" value="1"/>
</dbReference>
<dbReference type="InterPro" id="IPR002121">
    <property type="entry name" value="HRDC_dom"/>
</dbReference>
<keyword evidence="14" id="KW-0413">Isomerase</keyword>
<sequence length="734" mass="83074">MSAKKANLSGELKKYFGFSTFKGQQEQIIENLLSGKDIFVLMPTGGGKSLCYQLPALISEGTAIVVSPLIALMKNQVDAVNGLSSDDGVAHVLNSSLNKTQTKQVFDDIKGGKTKLLYVAPESLIKDDYLDFLREVKISFVAIDEAHCISEWGHDFRPEYRNLKSIIDRIADVPVIALTATATPKVQDDIQKTLGMTDALVFKESFNRPNLYYEVRPKVNVDKEIVRFINHHKGKSGIIYCLSRRKVEEFAQLLQVNGINALPYHAGLDQKVRVANQDKFLMEEVDVIVATIAFGMGIDKPDVRFVIHYDFPKSLESYYQETGRAGRDGGEGYCLAFYDPKDIEKLEKFLAQKPVSEREIGLQLLNEVVGYAETSMSRRQYILCYFGENFDPVKGDGADMCDNSSDPPKLKEATADLTRTLELIRDTGEKFKSKDLISVIVGKENAVTKSYKLEQTSYFGFGKAEKDNYWKTILRQATVQGFLQKDIETYGVLKMSEKARNFLNLESKVPFLIAEDREFDLSQTKAESEQVQMQASSGLDQNLFSQLKDLRKKVAKKYGIPPYTVFMDPSLEDMTVQYPVSVDEIAKIYGVGEGKAKKYGKEFADFIKAYVEENNIERTQDMVLKQVANKSSHKVFIIQSTDKKIDLEDIARAKNLSMTELLKEMESIVYQGTKLNIDYYIEDNFDEDIVDGFMEFMTESESDSMKVLLDEFGDELSDEEVRMLRIKFISDVAN</sequence>
<dbReference type="PANTHER" id="PTHR13710:SF105">
    <property type="entry name" value="ATP-DEPENDENT DNA HELICASE Q1"/>
    <property type="match status" value="1"/>
</dbReference>
<dbReference type="PANTHER" id="PTHR13710">
    <property type="entry name" value="DNA HELICASE RECQ FAMILY MEMBER"/>
    <property type="match status" value="1"/>
</dbReference>